<accession>A0A540KS34</accession>
<feature type="chain" id="PRO_5022032686" evidence="1">
    <location>
        <begin position="19"/>
        <end position="199"/>
    </location>
</feature>
<reference evidence="2 3" key="1">
    <citation type="journal article" date="2019" name="G3 (Bethesda)">
        <title>Sequencing of a Wild Apple (Malus baccata) Genome Unravels the Differences Between Cultivated and Wild Apple Species Regarding Disease Resistance and Cold Tolerance.</title>
        <authorList>
            <person name="Chen X."/>
        </authorList>
    </citation>
    <scope>NUCLEOTIDE SEQUENCE [LARGE SCALE GENOMIC DNA]</scope>
    <source>
        <strain evidence="3">cv. Shandingzi</strain>
        <tissue evidence="2">Leaves</tissue>
    </source>
</reference>
<proteinExistence type="predicted"/>
<dbReference type="Proteomes" id="UP000315295">
    <property type="component" value="Unassembled WGS sequence"/>
</dbReference>
<name>A0A540KS34_MALBA</name>
<evidence type="ECO:0000256" key="1">
    <source>
        <dbReference type="SAM" id="SignalP"/>
    </source>
</evidence>
<keyword evidence="3" id="KW-1185">Reference proteome</keyword>
<feature type="signal peptide" evidence="1">
    <location>
        <begin position="1"/>
        <end position="18"/>
    </location>
</feature>
<evidence type="ECO:0000313" key="2">
    <source>
        <dbReference type="EMBL" id="TQD77031.1"/>
    </source>
</evidence>
<comment type="caution">
    <text evidence="2">The sequence shown here is derived from an EMBL/GenBank/DDBJ whole genome shotgun (WGS) entry which is preliminary data.</text>
</comment>
<gene>
    <name evidence="2" type="ORF">C1H46_037423</name>
</gene>
<organism evidence="2 3">
    <name type="scientific">Malus baccata</name>
    <name type="common">Siberian crab apple</name>
    <name type="synonym">Pyrus baccata</name>
    <dbReference type="NCBI Taxonomy" id="106549"/>
    <lineage>
        <taxon>Eukaryota</taxon>
        <taxon>Viridiplantae</taxon>
        <taxon>Streptophyta</taxon>
        <taxon>Embryophyta</taxon>
        <taxon>Tracheophyta</taxon>
        <taxon>Spermatophyta</taxon>
        <taxon>Magnoliopsida</taxon>
        <taxon>eudicotyledons</taxon>
        <taxon>Gunneridae</taxon>
        <taxon>Pentapetalae</taxon>
        <taxon>rosids</taxon>
        <taxon>fabids</taxon>
        <taxon>Rosales</taxon>
        <taxon>Rosaceae</taxon>
        <taxon>Amygdaloideae</taxon>
        <taxon>Maleae</taxon>
        <taxon>Malus</taxon>
    </lineage>
</organism>
<dbReference type="AlphaFoldDB" id="A0A540KS34"/>
<protein>
    <submittedName>
        <fullName evidence="2">Uncharacterized protein</fullName>
    </submittedName>
</protein>
<keyword evidence="1" id="KW-0732">Signal</keyword>
<evidence type="ECO:0000313" key="3">
    <source>
        <dbReference type="Proteomes" id="UP000315295"/>
    </source>
</evidence>
<sequence>MTTVISLLQLLLAVGTKLEYVIKSLLRDTLQGRGMRLLNLQMITFGSTSPNYFSFLLISECSKILFNWRFASGYGWLCYSDTRYWVKPCSDKLGYKSMGTSMKPAIFEAFDTARSIARWHQAVKRSRALRKAAISDESFDTARSIARWHQAVKRRRALRKAASSIEFRQEDADQASVVVQWFEVKNHESSLNNGTDVRN</sequence>
<dbReference type="EMBL" id="VIEB01000990">
    <property type="protein sequence ID" value="TQD77031.1"/>
    <property type="molecule type" value="Genomic_DNA"/>
</dbReference>